<dbReference type="EMBL" id="JACIIV010000018">
    <property type="protein sequence ID" value="MBB6228324.1"/>
    <property type="molecule type" value="Genomic_DNA"/>
</dbReference>
<dbReference type="AlphaFoldDB" id="A0A841L6V0"/>
<evidence type="ECO:0000313" key="1">
    <source>
        <dbReference type="EMBL" id="MBB6228324.1"/>
    </source>
</evidence>
<evidence type="ECO:0000313" key="2">
    <source>
        <dbReference type="Proteomes" id="UP000538147"/>
    </source>
</evidence>
<accession>A0A841L6V0</accession>
<gene>
    <name evidence="1" type="ORF">FHS79_002509</name>
</gene>
<protein>
    <submittedName>
        <fullName evidence="1">Uncharacterized protein</fullName>
    </submittedName>
</protein>
<dbReference type="RefSeq" id="WP_184200458.1">
    <property type="nucleotide sequence ID" value="NZ_BMOX01000045.1"/>
</dbReference>
<comment type="caution">
    <text evidence="1">The sequence shown here is derived from an EMBL/GenBank/DDBJ whole genome shotgun (WGS) entry which is preliminary data.</text>
</comment>
<sequence>MSSPFPSPLALSPTPAREALVRNVEAAVSRARARKLVPKSVYLTAADAAAAEILPLPKRDPARPPHVMGLPIRPITGKGRSRLYCKHGIALSLPSIEENTYAGRR</sequence>
<reference evidence="1 2" key="1">
    <citation type="submission" date="2020-08" db="EMBL/GenBank/DDBJ databases">
        <title>Genomic Encyclopedia of Type Strains, Phase IV (KMG-IV): sequencing the most valuable type-strain genomes for metagenomic binning, comparative biology and taxonomic classification.</title>
        <authorList>
            <person name="Goeker M."/>
        </authorList>
    </citation>
    <scope>NUCLEOTIDE SEQUENCE [LARGE SCALE GENOMIC DNA]</scope>
    <source>
        <strain evidence="1 2">DSM 102189</strain>
    </source>
</reference>
<dbReference type="Proteomes" id="UP000538147">
    <property type="component" value="Unassembled WGS sequence"/>
</dbReference>
<proteinExistence type="predicted"/>
<organism evidence="1 2">
    <name type="scientific">Polymorphobacter multimanifer</name>
    <dbReference type="NCBI Taxonomy" id="1070431"/>
    <lineage>
        <taxon>Bacteria</taxon>
        <taxon>Pseudomonadati</taxon>
        <taxon>Pseudomonadota</taxon>
        <taxon>Alphaproteobacteria</taxon>
        <taxon>Sphingomonadales</taxon>
        <taxon>Sphingosinicellaceae</taxon>
        <taxon>Polymorphobacter</taxon>
    </lineage>
</organism>
<keyword evidence="2" id="KW-1185">Reference proteome</keyword>
<name>A0A841L6V0_9SPHN</name>